<evidence type="ECO:0000256" key="1">
    <source>
        <dbReference type="ARBA" id="ARBA00002396"/>
    </source>
</evidence>
<name>J3JR62_9EUGL</name>
<dbReference type="HAMAP" id="MF_00619">
    <property type="entry name" value="Ribosomal_plastid_cS23"/>
    <property type="match status" value="1"/>
</dbReference>
<evidence type="ECO:0000256" key="9">
    <source>
        <dbReference type="HAMAP-Rule" id="MF_00619"/>
    </source>
</evidence>
<dbReference type="Gene3D" id="3.30.390.140">
    <property type="match status" value="1"/>
</dbReference>
<reference evidence="10" key="1">
    <citation type="journal article" date="2013" name="J. Eukaryot. Microbiol.">
        <title>Tracing patterns of chloroplast evolution in euglenoids: contributions from Colacium vesiculosum and Strombomonas acuminata (Euglenophyta).</title>
        <authorList>
            <person name="Wiegert K.E."/>
            <person name="Bennett M.S."/>
            <person name="Triemer R.E."/>
        </authorList>
    </citation>
    <scope>NUCLEOTIDE SEQUENCE</scope>
</reference>
<dbReference type="EMBL" id="JN674637">
    <property type="protein sequence ID" value="AEW12984.1"/>
    <property type="molecule type" value="Genomic_DNA"/>
</dbReference>
<dbReference type="AlphaFoldDB" id="J3JR62"/>
<evidence type="ECO:0000256" key="7">
    <source>
        <dbReference type="ARBA" id="ARBA00022980"/>
    </source>
</evidence>
<evidence type="ECO:0000313" key="10">
    <source>
        <dbReference type="EMBL" id="AEW12984.1"/>
    </source>
</evidence>
<dbReference type="InterPro" id="IPR038447">
    <property type="entry name" value="PSRP-3/Ycf65_sf"/>
</dbReference>
<geneLocation type="chloroplast" evidence="10"/>
<keyword evidence="7 9" id="KW-0689">Ribosomal protein</keyword>
<evidence type="ECO:0000256" key="4">
    <source>
        <dbReference type="ARBA" id="ARBA00011458"/>
    </source>
</evidence>
<comment type="subunit">
    <text evidence="4 9">Part of the 30S ribosomal subunit.</text>
</comment>
<organism evidence="10">
    <name type="scientific">Strombomonas acuminata</name>
    <dbReference type="NCBI Taxonomy" id="201859"/>
    <lineage>
        <taxon>Eukaryota</taxon>
        <taxon>Discoba</taxon>
        <taxon>Euglenozoa</taxon>
        <taxon>Euglenida</taxon>
        <taxon>Spirocuta</taxon>
        <taxon>Euglenophyceae</taxon>
        <taxon>Euglenales</taxon>
        <taxon>Euglenaceae</taxon>
        <taxon>Strombomonas</taxon>
    </lineage>
</organism>
<dbReference type="GO" id="GO:0003735">
    <property type="term" value="F:structural constituent of ribosome"/>
    <property type="evidence" value="ECO:0007669"/>
    <property type="project" value="InterPro"/>
</dbReference>
<dbReference type="PANTHER" id="PTHR35108:SF1">
    <property type="entry name" value="OS04G0461100 PROTEIN"/>
    <property type="match status" value="1"/>
</dbReference>
<dbReference type="PANTHER" id="PTHR35108">
    <property type="entry name" value="30S RIBOSOMAL PROTEIN 3, CHLOROPLASTIC"/>
    <property type="match status" value="1"/>
</dbReference>
<keyword evidence="6 10" id="KW-0934">Plastid</keyword>
<evidence type="ECO:0000256" key="6">
    <source>
        <dbReference type="ARBA" id="ARBA00022640"/>
    </source>
</evidence>
<evidence type="ECO:0000256" key="3">
    <source>
        <dbReference type="ARBA" id="ARBA00008561"/>
    </source>
</evidence>
<evidence type="ECO:0000256" key="8">
    <source>
        <dbReference type="ARBA" id="ARBA00023274"/>
    </source>
</evidence>
<dbReference type="InterPro" id="IPR057257">
    <property type="entry name" value="Ribosomal_cS23"/>
</dbReference>
<dbReference type="GO" id="GO:1990904">
    <property type="term" value="C:ribonucleoprotein complex"/>
    <property type="evidence" value="ECO:0007669"/>
    <property type="project" value="UniProtKB-KW"/>
</dbReference>
<evidence type="ECO:0000256" key="5">
    <source>
        <dbReference type="ARBA" id="ARBA00022528"/>
    </source>
</evidence>
<comment type="similarity">
    <text evidence="3 9">Belongs to the chloroplast-specific ribosomal protein cS23 family.</text>
</comment>
<keyword evidence="5 10" id="KW-0150">Chloroplast</keyword>
<proteinExistence type="inferred from homology"/>
<dbReference type="GO" id="GO:0005840">
    <property type="term" value="C:ribosome"/>
    <property type="evidence" value="ECO:0007669"/>
    <property type="project" value="UniProtKB-KW"/>
</dbReference>
<comment type="subcellular location">
    <subcellularLocation>
        <location evidence="2 9">Plastid</location>
        <location evidence="2 9">Chloroplast</location>
    </subcellularLocation>
</comment>
<dbReference type="GO" id="GO:0009507">
    <property type="term" value="C:chloroplast"/>
    <property type="evidence" value="ECO:0007669"/>
    <property type="project" value="UniProtKB-SubCell"/>
</dbReference>
<sequence length="100" mass="11897">MDRFVLKFLWLDKAIAVALDQKIGERNIPLTEFYFWPQKDAWEEMKLFLEKKSWISQADVIAILNQVTEVINYWQDKDNLPNKDLSKVRAKFPDSLFVGF</sequence>
<comment type="function">
    <text evidence="1 9">Probably a ribosomal protein or a ribosome-associated protein.</text>
</comment>
<evidence type="ECO:0000256" key="2">
    <source>
        <dbReference type="ARBA" id="ARBA00004229"/>
    </source>
</evidence>
<accession>J3JR62</accession>
<dbReference type="InterPro" id="IPR006924">
    <property type="entry name" value="Ribosomal_cS23-like"/>
</dbReference>
<dbReference type="Pfam" id="PF04839">
    <property type="entry name" value="PSRP-3_Ycf65"/>
    <property type="match status" value="1"/>
</dbReference>
<protein>
    <recommendedName>
        <fullName evidence="9">Small ribosomal subunit protein cS23</fullName>
    </recommendedName>
</protein>
<gene>
    <name evidence="9 10" type="primary">ycf65</name>
</gene>
<dbReference type="GO" id="GO:0006412">
    <property type="term" value="P:translation"/>
    <property type="evidence" value="ECO:0007669"/>
    <property type="project" value="UniProtKB-UniRule"/>
</dbReference>
<keyword evidence="8 9" id="KW-0687">Ribonucleoprotein</keyword>